<feature type="region of interest" description="Disordered" evidence="1">
    <location>
        <begin position="583"/>
        <end position="603"/>
    </location>
</feature>
<feature type="region of interest" description="Disordered" evidence="1">
    <location>
        <begin position="431"/>
        <end position="487"/>
    </location>
</feature>
<dbReference type="KEGG" id="lcf:108874340"/>
<feature type="region of interest" description="Disordered" evidence="1">
    <location>
        <begin position="507"/>
        <end position="559"/>
    </location>
</feature>
<dbReference type="GeneID" id="108874340"/>
<feature type="region of interest" description="Disordered" evidence="1">
    <location>
        <begin position="350"/>
        <end position="381"/>
    </location>
</feature>
<dbReference type="Proteomes" id="UP000694890">
    <property type="component" value="Unplaced"/>
</dbReference>
<feature type="compositionally biased region" description="Low complexity" evidence="1">
    <location>
        <begin position="367"/>
        <end position="381"/>
    </location>
</feature>
<feature type="compositionally biased region" description="Low complexity" evidence="1">
    <location>
        <begin position="446"/>
        <end position="484"/>
    </location>
</feature>
<feature type="compositionally biased region" description="Basic and acidic residues" evidence="1">
    <location>
        <begin position="583"/>
        <end position="597"/>
    </location>
</feature>
<proteinExistence type="predicted"/>
<protein>
    <submittedName>
        <fullName evidence="3">Proline-rich protein 36-like isoform X1</fullName>
    </submittedName>
</protein>
<feature type="region of interest" description="Disordered" evidence="1">
    <location>
        <begin position="139"/>
        <end position="171"/>
    </location>
</feature>
<reference evidence="3" key="1">
    <citation type="submission" date="2025-08" db="UniProtKB">
        <authorList>
            <consortium name="RefSeq"/>
        </authorList>
    </citation>
    <scope>IDENTIFICATION</scope>
    <source>
        <tissue evidence="3">Brain</tissue>
    </source>
</reference>
<accession>A0AAJ8DN20</accession>
<feature type="compositionally biased region" description="Pro residues" evidence="1">
    <location>
        <begin position="514"/>
        <end position="531"/>
    </location>
</feature>
<feature type="region of interest" description="Disordered" evidence="1">
    <location>
        <begin position="203"/>
        <end position="223"/>
    </location>
</feature>
<dbReference type="AlphaFoldDB" id="A0AAJ8DN20"/>
<evidence type="ECO:0000313" key="2">
    <source>
        <dbReference type="Proteomes" id="UP000694890"/>
    </source>
</evidence>
<organism evidence="2 3">
    <name type="scientific">Lates calcarifer</name>
    <name type="common">Barramundi</name>
    <name type="synonym">Holocentrus calcarifer</name>
    <dbReference type="NCBI Taxonomy" id="8187"/>
    <lineage>
        <taxon>Eukaryota</taxon>
        <taxon>Metazoa</taxon>
        <taxon>Chordata</taxon>
        <taxon>Craniata</taxon>
        <taxon>Vertebrata</taxon>
        <taxon>Euteleostomi</taxon>
        <taxon>Actinopterygii</taxon>
        <taxon>Neopterygii</taxon>
        <taxon>Teleostei</taxon>
        <taxon>Neoteleostei</taxon>
        <taxon>Acanthomorphata</taxon>
        <taxon>Carangaria</taxon>
        <taxon>Carangaria incertae sedis</taxon>
        <taxon>Centropomidae</taxon>
        <taxon>Lates</taxon>
    </lineage>
</organism>
<evidence type="ECO:0000256" key="1">
    <source>
        <dbReference type="SAM" id="MobiDB-lite"/>
    </source>
</evidence>
<dbReference type="RefSeq" id="XP_050924824.1">
    <property type="nucleotide sequence ID" value="XM_051068867.1"/>
</dbReference>
<gene>
    <name evidence="3" type="primary">LOC108874340</name>
</gene>
<feature type="region of interest" description="Disordered" evidence="1">
    <location>
        <begin position="237"/>
        <end position="272"/>
    </location>
</feature>
<feature type="compositionally biased region" description="Pro residues" evidence="1">
    <location>
        <begin position="539"/>
        <end position="548"/>
    </location>
</feature>
<sequence length="603" mass="64832">MVFFLRCIVQNRSSFKHKQTPDDQKTVGFLFALDFFEKRDNYIEERDFNEDFSSHPSSYLTATVTNEDFYLEKMQQDTWTALLVPVPSRSIIPQVVLHRVPAAASHSTPPLTSLSPPASSSGSSRFSLSLPGCSFWPVEASGPPPQKIPRRDPQPPPEPVEARSTARGQITMQQDTWTALLVPVPSRSIIPQVVLHRVPAAASHSTPPLTSLSPPASSSGSSRFSLSLPGCSFWPVEASGPPPQKIPRRDPQPPPEPVEARSTARGQITTQQDTWTALLVPVPSRSIIPQVVLHKVPAAAASCRASPLTSLSPPASSSGSSPFSLSSPSSSSSALSSFWTCVEVSDHPPKLILRRDPQPPPEPAEAPPADASASLSGSSLSSLPSPSLLPLLSPLSSSSSSSSSPDQPEPPISCISFSLCFDFLRSWSRCSSPDKPESPPEPAEAPPADASASFSGSSLSSLPSPSLLPLLSPLSSSSSSSSPDQPEPPISCISFSLCFDFLRSWSRCSSPDNESPPEPSKVRPPGPPEPPSQRLEVRPPGPPEPTSPPGLFGNQPEPQWVKDVRSFMERREPYDSMGCKRTIKAEGRSPGKPESLRRYHYTF</sequence>
<name>A0AAJ8DN20_LATCA</name>
<feature type="region of interest" description="Disordered" evidence="1">
    <location>
        <begin position="306"/>
        <end position="326"/>
    </location>
</feature>
<evidence type="ECO:0000313" key="3">
    <source>
        <dbReference type="RefSeq" id="XP_050924824.1"/>
    </source>
</evidence>